<comment type="caution">
    <text evidence="2">The sequence shown here is derived from an EMBL/GenBank/DDBJ whole genome shotgun (WGS) entry which is preliminary data.</text>
</comment>
<evidence type="ECO:0008006" key="4">
    <source>
        <dbReference type="Google" id="ProtNLM"/>
    </source>
</evidence>
<evidence type="ECO:0000313" key="3">
    <source>
        <dbReference type="Proteomes" id="UP000486602"/>
    </source>
</evidence>
<dbReference type="InterPro" id="IPR022519">
    <property type="entry name" value="Gloeo/Verruco_rpt"/>
</dbReference>
<proteinExistence type="predicted"/>
<name>A0A7K3WMP6_9FLAO</name>
<feature type="signal peptide" evidence="1">
    <location>
        <begin position="1"/>
        <end position="31"/>
    </location>
</feature>
<feature type="chain" id="PRO_5029589487" description="T9SS type A sorting domain-containing protein" evidence="1">
    <location>
        <begin position="32"/>
        <end position="1060"/>
    </location>
</feature>
<dbReference type="EMBL" id="JAAGVY010000005">
    <property type="protein sequence ID" value="NEN22754.1"/>
    <property type="molecule type" value="Genomic_DNA"/>
</dbReference>
<dbReference type="NCBIfam" id="TIGR03803">
    <property type="entry name" value="Gloeo_Verruco"/>
    <property type="match status" value="13"/>
</dbReference>
<dbReference type="Gene3D" id="2.60.40.10">
    <property type="entry name" value="Immunoglobulins"/>
    <property type="match status" value="1"/>
</dbReference>
<evidence type="ECO:0000256" key="1">
    <source>
        <dbReference type="SAM" id="SignalP"/>
    </source>
</evidence>
<sequence length="1060" mass="111727">MLHPLNLLKAHTFLFCALLSIALINPFSTHAQVQIWGTSQQGGSNGIGSIFNLYDDGTDFQIKSEFINSVEGSKPRSRIVIGVDGNYYGITSEGGANNGGTIFRYGANGFENLYNLNPASDGSNAKGDMVEVSPGVFIGTTSSAAEHNAGSIFQYSLNEGFTTLHSFQSSTDGGNPSGAIAYNPVNQKIYGACSSGGNDGFGTCFTYGMNGIYTVQHNFGGAAAGAYPQGGVIFADDGKLYGSTQYGGNFSQGSIFKLNPQNNTHEIIYHINSATSDGRYPFGRLVESSTGVFMGTCSEGGTNGTGTVFKVTAAGVYTRLRSLQATNDGGYPKAGLCKTNGTTLYGITEFGGLNGFGTIFTITESGNFTKVKDMDYSANGSNAVGTLAFNGDDLVIGAGTVGGANNFGTLFTLSTADQSFEKLHDFSLPLEGATPVSIYKSGNTFYGITQVGGAFNTGTFYKTNLDGTTEDLHDFDPELDGQNPNGDLFLADDGYYYGTARFGGSGNSGTIFKISQSGELTVLHNFDGAAGQFPYGGVVKHSNGILYGTTITGGAYNDGVLYSLTETGEYLVEMDFFGFFDGGNPEASLTEGADGMLYGTNSHGGDFNAGTLFQFDMEINLVTVMHHFDASSEGEFPKAKLLLHSDGKLYGTTSAGLYGGGTIYRYSVETGMEVLHGFTTDTDGMDCSGGLAEDEFGKIYGFCTYGGATNQGTCFSYDETDGFETIYSFSSAGQYPTGAPALFFPECYGNDGCASEDPCAVAICNFGLCEEVAINPVFTTSDIGDCQVGLDVYDLSLNISMNIHPGGLLIVAGETIELIDGVNSYLVTISELPSNGQEIVLDYVFEETGCSGTTGSLGIAPDPCPPILVTFILDAGNLEVSPEGIHIGGNFQGWTPSAYPMTLNNDGFWEATLTIGSGEHEFNFFNGSSLFDGEYVIGQCAMNGKRQLIVGEESQTVNYCWANCDENCSVGLSQTASLIDFQIVPNLISGGGTVYVDIPSMQAQLTYAVVNITGKVVLTGKISTNRTAINTGAIASGMYNLLIFEGSNKHIAGVKRFVVQ</sequence>
<dbReference type="InterPro" id="IPR014756">
    <property type="entry name" value="Ig_E-set"/>
</dbReference>
<dbReference type="Proteomes" id="UP000486602">
    <property type="component" value="Unassembled WGS sequence"/>
</dbReference>
<accession>A0A7K3WMP6</accession>
<dbReference type="SUPFAM" id="SSF81296">
    <property type="entry name" value="E set domains"/>
    <property type="match status" value="1"/>
</dbReference>
<keyword evidence="3" id="KW-1185">Reference proteome</keyword>
<evidence type="ECO:0000313" key="2">
    <source>
        <dbReference type="EMBL" id="NEN22754.1"/>
    </source>
</evidence>
<gene>
    <name evidence="2" type="ORF">G3O08_04470</name>
</gene>
<protein>
    <recommendedName>
        <fullName evidence="4">T9SS type A sorting domain-containing protein</fullName>
    </recommendedName>
</protein>
<dbReference type="AlphaFoldDB" id="A0A7K3WMP6"/>
<dbReference type="RefSeq" id="WP_163283480.1">
    <property type="nucleotide sequence ID" value="NZ_JAAGVY010000005.1"/>
</dbReference>
<keyword evidence="1" id="KW-0732">Signal</keyword>
<reference evidence="2 3" key="1">
    <citation type="submission" date="2020-02" db="EMBL/GenBank/DDBJ databases">
        <title>Out from the shadows clarifying the taxonomy of the family Cryomorphaceae and related taxa by utilizing the GTDB taxonomic framework.</title>
        <authorList>
            <person name="Bowman J.P."/>
        </authorList>
    </citation>
    <scope>NUCLEOTIDE SEQUENCE [LARGE SCALE GENOMIC DNA]</scope>
    <source>
        <strain evidence="2 3">QSSC 1-22</strain>
    </source>
</reference>
<organism evidence="2 3">
    <name type="scientific">Cryomorpha ignava</name>
    <dbReference type="NCBI Taxonomy" id="101383"/>
    <lineage>
        <taxon>Bacteria</taxon>
        <taxon>Pseudomonadati</taxon>
        <taxon>Bacteroidota</taxon>
        <taxon>Flavobacteriia</taxon>
        <taxon>Flavobacteriales</taxon>
        <taxon>Cryomorphaceae</taxon>
        <taxon>Cryomorpha</taxon>
    </lineage>
</organism>
<dbReference type="SUPFAM" id="SSF63829">
    <property type="entry name" value="Calcium-dependent phosphotriesterase"/>
    <property type="match status" value="1"/>
</dbReference>
<dbReference type="InterPro" id="IPR013783">
    <property type="entry name" value="Ig-like_fold"/>
</dbReference>